<dbReference type="Pfam" id="PF08815">
    <property type="entry name" value="Nuc_rec_co-act"/>
    <property type="match status" value="1"/>
</dbReference>
<reference evidence="6 7" key="1">
    <citation type="submission" date="2021-06" db="EMBL/GenBank/DDBJ databases">
        <authorList>
            <person name="Palmer J.M."/>
        </authorList>
    </citation>
    <scope>NUCLEOTIDE SEQUENCE [LARGE SCALE GENOMIC DNA]</scope>
    <source>
        <strain evidence="6 7">XC_2019</strain>
        <tissue evidence="6">Muscle</tissue>
    </source>
</reference>
<dbReference type="EMBL" id="JAHRIN010043339">
    <property type="protein sequence ID" value="MEQ2206812.1"/>
    <property type="molecule type" value="Genomic_DNA"/>
</dbReference>
<evidence type="ECO:0000256" key="3">
    <source>
        <dbReference type="ARBA" id="ARBA00023163"/>
    </source>
</evidence>
<dbReference type="Gene3D" id="6.10.140.20">
    <property type="entry name" value="Nuclear receptor coactivator, Ncoa-type, interlocking domain"/>
    <property type="match status" value="1"/>
</dbReference>
<protein>
    <recommendedName>
        <fullName evidence="5">Nuclear receptor coactivator Ncoa-type interlocking domain-containing protein</fullName>
    </recommendedName>
</protein>
<gene>
    <name evidence="6" type="ORF">XENOCAPTIV_003202</name>
</gene>
<keyword evidence="1" id="KW-0677">Repeat</keyword>
<accession>A0ABV0RH60</accession>
<dbReference type="InterPro" id="IPR037077">
    <property type="entry name" value="Nuc_rcpt_coact_Ncoa_int_sf"/>
</dbReference>
<dbReference type="InterPro" id="IPR017426">
    <property type="entry name" value="Nuclear_rcpt_coactivator"/>
</dbReference>
<sequence length="273" mass="29957">MFYLCTVTFEPVSSCFEDFGAVRPGQPGRGLPVRSVSLDMNVPPQQPSLQYPIRANSPYTLMQQQQAMLGSHGMMPNQAGMGNAAQPDMDIGMVGHHFSQQQAPPNQTAPWPDSMMPIDQTAFVNQNSAVDEGALMSQLYSALKDFDGLEEIDRALGIPALVEQDPAIMLDQKPPMYTQQFGPPTSHVVPRGFPGPPMQEPGFHPMAGQMGPRPSYPMMRMQPRPGLRPGGVAPNQPNALRLQLQHRLQSQQVCCAADLPDMTENDMQLIDSF</sequence>
<keyword evidence="4" id="KW-0539">Nucleus</keyword>
<keyword evidence="7" id="KW-1185">Reference proteome</keyword>
<dbReference type="PANTHER" id="PTHR10684">
    <property type="entry name" value="NUCLEAR RECEPTOR COACTIVATOR"/>
    <property type="match status" value="1"/>
</dbReference>
<comment type="caution">
    <text evidence="6">The sequence shown here is derived from an EMBL/GenBank/DDBJ whole genome shotgun (WGS) entry which is preliminary data.</text>
</comment>
<dbReference type="Proteomes" id="UP001434883">
    <property type="component" value="Unassembled WGS sequence"/>
</dbReference>
<keyword evidence="2" id="KW-0805">Transcription regulation</keyword>
<evidence type="ECO:0000256" key="4">
    <source>
        <dbReference type="ARBA" id="ARBA00023242"/>
    </source>
</evidence>
<keyword evidence="3" id="KW-0804">Transcription</keyword>
<evidence type="ECO:0000313" key="7">
    <source>
        <dbReference type="Proteomes" id="UP001434883"/>
    </source>
</evidence>
<evidence type="ECO:0000313" key="6">
    <source>
        <dbReference type="EMBL" id="MEQ2206812.1"/>
    </source>
</evidence>
<organism evidence="6 7">
    <name type="scientific">Xenoophorus captivus</name>
    <dbReference type="NCBI Taxonomy" id="1517983"/>
    <lineage>
        <taxon>Eukaryota</taxon>
        <taxon>Metazoa</taxon>
        <taxon>Chordata</taxon>
        <taxon>Craniata</taxon>
        <taxon>Vertebrata</taxon>
        <taxon>Euteleostomi</taxon>
        <taxon>Actinopterygii</taxon>
        <taxon>Neopterygii</taxon>
        <taxon>Teleostei</taxon>
        <taxon>Neoteleostei</taxon>
        <taxon>Acanthomorphata</taxon>
        <taxon>Ovalentaria</taxon>
        <taxon>Atherinomorphae</taxon>
        <taxon>Cyprinodontiformes</taxon>
        <taxon>Goodeidae</taxon>
        <taxon>Xenoophorus</taxon>
    </lineage>
</organism>
<dbReference type="InterPro" id="IPR009110">
    <property type="entry name" value="Nuc_rcpt_coact"/>
</dbReference>
<dbReference type="SUPFAM" id="SSF69125">
    <property type="entry name" value="Nuclear receptor coactivator interlocking domain"/>
    <property type="match status" value="1"/>
</dbReference>
<name>A0ABV0RH60_9TELE</name>
<feature type="domain" description="Nuclear receptor coactivator Ncoa-type interlocking" evidence="5">
    <location>
        <begin position="128"/>
        <end position="167"/>
    </location>
</feature>
<evidence type="ECO:0000259" key="5">
    <source>
        <dbReference type="Pfam" id="PF08815"/>
    </source>
</evidence>
<dbReference type="InterPro" id="IPR014920">
    <property type="entry name" value="Nuc_rcpt_coact_Ncoa-typ"/>
</dbReference>
<proteinExistence type="predicted"/>
<evidence type="ECO:0000256" key="1">
    <source>
        <dbReference type="ARBA" id="ARBA00022737"/>
    </source>
</evidence>
<dbReference type="PANTHER" id="PTHR10684:SF2">
    <property type="entry name" value="NUCLEAR RECEPTOR COACTIVATOR 2"/>
    <property type="match status" value="1"/>
</dbReference>
<evidence type="ECO:0000256" key="2">
    <source>
        <dbReference type="ARBA" id="ARBA00023015"/>
    </source>
</evidence>